<evidence type="ECO:0000313" key="1">
    <source>
        <dbReference type="EMBL" id="MCY1013211.1"/>
    </source>
</evidence>
<name>A0A9X3J302_9BACT</name>
<keyword evidence="2" id="KW-1185">Reference proteome</keyword>
<protein>
    <submittedName>
        <fullName evidence="1">Uncharacterized protein</fullName>
    </submittedName>
</protein>
<proteinExistence type="predicted"/>
<evidence type="ECO:0000313" key="2">
    <source>
        <dbReference type="Proteomes" id="UP001150924"/>
    </source>
</evidence>
<dbReference type="AlphaFoldDB" id="A0A9X3J302"/>
<accession>A0A9X3J302</accession>
<dbReference type="EMBL" id="JAPNKE010000002">
    <property type="protein sequence ID" value="MCY1013211.1"/>
    <property type="molecule type" value="Genomic_DNA"/>
</dbReference>
<sequence>MRCHAYLIRSERYLDIEEVLLQQLATASREQVIDLIGRDYRRVELLSGEWRLLFTQPRVLEAYRPTIGTSQRRVARMMAAPDQLAPLVNTLWQHEIRDRWRAITFGLQHLTCALPLASGLVGAVFVEEPDLWLSAEPTHEILAIHPDVFALIGTQIRKLAEDGDWAQMARLVADHCDSSVEFTSDKWLGLREQSAAKAPALVRYMDGFLTPPELHESVIAAMRQMLDAHVQPSLDAWLRVHADRARYALVFRDMRREHSRASAPLLVATG</sequence>
<dbReference type="RefSeq" id="WP_267776971.1">
    <property type="nucleotide sequence ID" value="NZ_JAPNKE010000002.1"/>
</dbReference>
<gene>
    <name evidence="1" type="ORF">OV079_48315</name>
</gene>
<comment type="caution">
    <text evidence="1">The sequence shown here is derived from an EMBL/GenBank/DDBJ whole genome shotgun (WGS) entry which is preliminary data.</text>
</comment>
<reference evidence="1" key="1">
    <citation type="submission" date="2022-11" db="EMBL/GenBank/DDBJ databases">
        <title>Minimal conservation of predation-associated metabolite biosynthetic gene clusters underscores biosynthetic potential of Myxococcota including descriptions for ten novel species: Archangium lansinium sp. nov., Myxococcus landrumus sp. nov., Nannocystis bai.</title>
        <authorList>
            <person name="Ahearne A."/>
            <person name="Stevens C."/>
            <person name="Phillips K."/>
        </authorList>
    </citation>
    <scope>NUCLEOTIDE SEQUENCE</scope>
    <source>
        <strain evidence="1">Na p29</strain>
    </source>
</reference>
<organism evidence="1 2">
    <name type="scientific">Nannocystis pusilla</name>
    <dbReference type="NCBI Taxonomy" id="889268"/>
    <lineage>
        <taxon>Bacteria</taxon>
        <taxon>Pseudomonadati</taxon>
        <taxon>Myxococcota</taxon>
        <taxon>Polyangia</taxon>
        <taxon>Nannocystales</taxon>
        <taxon>Nannocystaceae</taxon>
        <taxon>Nannocystis</taxon>
    </lineage>
</organism>
<dbReference type="Proteomes" id="UP001150924">
    <property type="component" value="Unassembled WGS sequence"/>
</dbReference>